<dbReference type="InterPro" id="IPR029063">
    <property type="entry name" value="SAM-dependent_MTases_sf"/>
</dbReference>
<gene>
    <name evidence="2" type="ORF">WQQ_23240</name>
</gene>
<dbReference type="PANTHER" id="PTHR43317:SF11">
    <property type="entry name" value="POLYAMINE AMINOPROPYLTRANSFERASE 2"/>
    <property type="match status" value="1"/>
</dbReference>
<dbReference type="EMBL" id="AKGD01000001">
    <property type="protein sequence ID" value="EIT72187.1"/>
    <property type="molecule type" value="Genomic_DNA"/>
</dbReference>
<evidence type="ECO:0008006" key="4">
    <source>
        <dbReference type="Google" id="ProtNLM"/>
    </source>
</evidence>
<dbReference type="GO" id="GO:0006596">
    <property type="term" value="P:polyamine biosynthetic process"/>
    <property type="evidence" value="ECO:0007669"/>
    <property type="project" value="UniProtKB-KW"/>
</dbReference>
<protein>
    <recommendedName>
        <fullName evidence="4">PABS domain-containing protein</fullName>
    </recommendedName>
</protein>
<accession>I7ZK96</accession>
<evidence type="ECO:0000313" key="3">
    <source>
        <dbReference type="Proteomes" id="UP000003704"/>
    </source>
</evidence>
<keyword evidence="1" id="KW-0620">Polyamine biosynthesis</keyword>
<dbReference type="AlphaFoldDB" id="I7ZK96"/>
<dbReference type="PANTHER" id="PTHR43317">
    <property type="entry name" value="THERMOSPERMINE SYNTHASE ACAULIS5"/>
    <property type="match status" value="1"/>
</dbReference>
<evidence type="ECO:0000313" key="2">
    <source>
        <dbReference type="EMBL" id="EIT72187.1"/>
    </source>
</evidence>
<evidence type="ECO:0000256" key="1">
    <source>
        <dbReference type="ARBA" id="ARBA00023115"/>
    </source>
</evidence>
<dbReference type="RefSeq" id="WP_007185267.1">
    <property type="nucleotide sequence ID" value="NZ_AKGD01000001.1"/>
</dbReference>
<comment type="caution">
    <text evidence="2">The sequence shown here is derived from an EMBL/GenBank/DDBJ whole genome shotgun (WGS) entry which is preliminary data.</text>
</comment>
<dbReference type="STRING" id="1172194.WQQ_23240"/>
<sequence>MSTAKPPPLDPPVDGLPLAEAGKPGWWTVQLRLGGREVRVHLADPPEGDLSRLRESLRSGRYLRPAVIEDAEYRSLCFGLRYTQSQMSLRDPQELVLTYLRKMLCFRLLQPQPAHIVMIGLGGGSLVKYCHRELPKTRITALEIDPAVIQLSPLFELPEGSARWSLRCVDAVDHFRGQGEPADVVIADGCDERGIAPALCDEAFFASVHDRLRPGGVLVVNLVGALGRSAAVLGALRRAFSGQVAVLKVEVGGNRIALAQREGDWPPRAARLNKRAAMLYQGDEFDFPAWADEIERQAHRGRR</sequence>
<keyword evidence="3" id="KW-1185">Reference proteome</keyword>
<organism evidence="2 3">
    <name type="scientific">Hydrocarboniphaga effusa AP103</name>
    <dbReference type="NCBI Taxonomy" id="1172194"/>
    <lineage>
        <taxon>Bacteria</taxon>
        <taxon>Pseudomonadati</taxon>
        <taxon>Pseudomonadota</taxon>
        <taxon>Gammaproteobacteria</taxon>
        <taxon>Nevskiales</taxon>
        <taxon>Nevskiaceae</taxon>
        <taxon>Hydrocarboniphaga</taxon>
    </lineage>
</organism>
<dbReference type="Pfam" id="PF01564">
    <property type="entry name" value="Spermine_synth"/>
    <property type="match status" value="1"/>
</dbReference>
<reference evidence="2 3" key="1">
    <citation type="journal article" date="2012" name="J. Bacteriol.">
        <title>Genome Sequence of n-Alkane-Degrading Hydrocarboniphaga effusa Strain AP103T (ATCC BAA-332T).</title>
        <authorList>
            <person name="Chang H.K."/>
            <person name="Zylstra G.J."/>
            <person name="Chae J.C."/>
        </authorList>
    </citation>
    <scope>NUCLEOTIDE SEQUENCE [LARGE SCALE GENOMIC DNA]</scope>
    <source>
        <strain evidence="2 3">AP103</strain>
    </source>
</reference>
<name>I7ZK96_9GAMM</name>
<dbReference type="SUPFAM" id="SSF53335">
    <property type="entry name" value="S-adenosyl-L-methionine-dependent methyltransferases"/>
    <property type="match status" value="1"/>
</dbReference>
<proteinExistence type="predicted"/>
<dbReference type="OrthoDB" id="9793120at2"/>
<dbReference type="Gene3D" id="3.40.50.150">
    <property type="entry name" value="Vaccinia Virus protein VP39"/>
    <property type="match status" value="1"/>
</dbReference>
<dbReference type="Proteomes" id="UP000003704">
    <property type="component" value="Unassembled WGS sequence"/>
</dbReference>
<dbReference type="CDD" id="cd02440">
    <property type="entry name" value="AdoMet_MTases"/>
    <property type="match status" value="1"/>
</dbReference>